<feature type="domain" description="Amine oxidase" evidence="1">
    <location>
        <begin position="12"/>
        <end position="429"/>
    </location>
</feature>
<reference evidence="2" key="2">
    <citation type="submission" date="2021-04" db="EMBL/GenBank/DDBJ databases">
        <authorList>
            <person name="Gilroy R."/>
        </authorList>
    </citation>
    <scope>NUCLEOTIDE SEQUENCE</scope>
    <source>
        <strain evidence="2">ChiGjej4B4-7305</strain>
    </source>
</reference>
<dbReference type="Gene3D" id="3.50.50.60">
    <property type="entry name" value="FAD/NAD(P)-binding domain"/>
    <property type="match status" value="1"/>
</dbReference>
<dbReference type="InterPro" id="IPR050464">
    <property type="entry name" value="Zeta_carotene_desat/Oxidored"/>
</dbReference>
<evidence type="ECO:0000313" key="3">
    <source>
        <dbReference type="Proteomes" id="UP000824037"/>
    </source>
</evidence>
<dbReference type="InterPro" id="IPR002937">
    <property type="entry name" value="Amino_oxidase"/>
</dbReference>
<reference evidence="2" key="1">
    <citation type="journal article" date="2021" name="PeerJ">
        <title>Extensive microbial diversity within the chicken gut microbiome revealed by metagenomics and culture.</title>
        <authorList>
            <person name="Gilroy R."/>
            <person name="Ravi A."/>
            <person name="Getino M."/>
            <person name="Pursley I."/>
            <person name="Horton D.L."/>
            <person name="Alikhan N.F."/>
            <person name="Baker D."/>
            <person name="Gharbi K."/>
            <person name="Hall N."/>
            <person name="Watson M."/>
            <person name="Adriaenssens E.M."/>
            <person name="Foster-Nyarko E."/>
            <person name="Jarju S."/>
            <person name="Secka A."/>
            <person name="Antonio M."/>
            <person name="Oren A."/>
            <person name="Chaudhuri R.R."/>
            <person name="La Ragione R."/>
            <person name="Hildebrand F."/>
            <person name="Pallen M.J."/>
        </authorList>
    </citation>
    <scope>NUCLEOTIDE SEQUENCE</scope>
    <source>
        <strain evidence="2">ChiGjej4B4-7305</strain>
    </source>
</reference>
<dbReference type="EMBL" id="DXBY01000282">
    <property type="protein sequence ID" value="HIZ37367.1"/>
    <property type="molecule type" value="Genomic_DNA"/>
</dbReference>
<gene>
    <name evidence="2" type="ORF">H9815_16445</name>
</gene>
<protein>
    <submittedName>
        <fullName evidence="2">FAD-dependent oxidoreductase</fullName>
    </submittedName>
</protein>
<accession>A0A9D2EHI9</accession>
<comment type="caution">
    <text evidence="2">The sequence shown here is derived from an EMBL/GenBank/DDBJ whole genome shotgun (WGS) entry which is preliminary data.</text>
</comment>
<dbReference type="AlphaFoldDB" id="A0A9D2EHI9"/>
<dbReference type="PANTHER" id="PTHR42923:SF3">
    <property type="entry name" value="PROTOPORPHYRINOGEN OXIDASE"/>
    <property type="match status" value="1"/>
</dbReference>
<name>A0A9D2EHI9_9MICO</name>
<dbReference type="Proteomes" id="UP000824037">
    <property type="component" value="Unassembled WGS sequence"/>
</dbReference>
<proteinExistence type="predicted"/>
<evidence type="ECO:0000313" key="2">
    <source>
        <dbReference type="EMBL" id="HIZ37367.1"/>
    </source>
</evidence>
<dbReference type="Gene3D" id="3.90.660.20">
    <property type="entry name" value="Protoporphyrinogen oxidase, mitochondrial, domain 2"/>
    <property type="match status" value="1"/>
</dbReference>
<dbReference type="Gene3D" id="1.10.3110.10">
    <property type="entry name" value="protoporphyrinogen ix oxidase, domain 3"/>
    <property type="match status" value="1"/>
</dbReference>
<dbReference type="PANTHER" id="PTHR42923">
    <property type="entry name" value="PROTOPORPHYRINOGEN OXIDASE"/>
    <property type="match status" value="1"/>
</dbReference>
<dbReference type="InterPro" id="IPR036188">
    <property type="entry name" value="FAD/NAD-bd_sf"/>
</dbReference>
<sequence length="448" mass="45253">MSVDVAVIGGGMAGLVAARTAARAGARVVVLEAASTVGGLVGAHRVAGLDLDAGAESFATRGGHVAALAAELDLPVVTPRSAPARVLHSGRLHPLPATGVLGIPTDLDAPGLVDLLGAGGLARAREDLTLPVQPATAELTLAELVTSRMGPAVLDALVRPIVRGVHSAEPEQIGADALLPGIAGRMASTGSLTEALRQVRAAAPAGSAVAGIDGGVHRLPAALAADATARGAHLRTETPVRDLRRTGGAWQLAGDGWELTARQVVLACPPHTWSFLSDGLPSLAEAGRAWPAPQTADLLTLVLRAGVLPEHERAGTLVAEPGQGAKALTYASAKWDWVARAAGTSREVLRLSYAGGILTGDNLLEFGLRDAARLTGSPGPWPAAAVEGLARTSLHPPAPAWATSSARKPVQMAAGALDGLHLTGAWWCGTGLAAVTAHAANLSQSLTS</sequence>
<dbReference type="Pfam" id="PF01593">
    <property type="entry name" value="Amino_oxidase"/>
    <property type="match status" value="1"/>
</dbReference>
<organism evidence="2 3">
    <name type="scientific">Candidatus Ruania gallistercoris</name>
    <dbReference type="NCBI Taxonomy" id="2838746"/>
    <lineage>
        <taxon>Bacteria</taxon>
        <taxon>Bacillati</taxon>
        <taxon>Actinomycetota</taxon>
        <taxon>Actinomycetes</taxon>
        <taxon>Micrococcales</taxon>
        <taxon>Ruaniaceae</taxon>
        <taxon>Ruania</taxon>
    </lineage>
</organism>
<dbReference type="SUPFAM" id="SSF51905">
    <property type="entry name" value="FAD/NAD(P)-binding domain"/>
    <property type="match status" value="1"/>
</dbReference>
<dbReference type="GO" id="GO:0016491">
    <property type="term" value="F:oxidoreductase activity"/>
    <property type="evidence" value="ECO:0007669"/>
    <property type="project" value="InterPro"/>
</dbReference>
<evidence type="ECO:0000259" key="1">
    <source>
        <dbReference type="Pfam" id="PF01593"/>
    </source>
</evidence>